<dbReference type="GO" id="GO:0004040">
    <property type="term" value="F:amidase activity"/>
    <property type="evidence" value="ECO:0007669"/>
    <property type="project" value="InterPro"/>
</dbReference>
<dbReference type="PANTHER" id="PTHR30404">
    <property type="entry name" value="N-ACETYLMURAMOYL-L-ALANINE AMIDASE"/>
    <property type="match status" value="1"/>
</dbReference>
<dbReference type="GO" id="GO:0009253">
    <property type="term" value="P:peptidoglycan catabolic process"/>
    <property type="evidence" value="ECO:0007669"/>
    <property type="project" value="InterPro"/>
</dbReference>
<dbReference type="Proteomes" id="UP001249945">
    <property type="component" value="Unassembled WGS sequence"/>
</dbReference>
<dbReference type="Gene3D" id="1.10.530.10">
    <property type="match status" value="1"/>
</dbReference>
<dbReference type="InterPro" id="IPR002508">
    <property type="entry name" value="MurNAc-LAA_cat"/>
</dbReference>
<evidence type="ECO:0000256" key="4">
    <source>
        <dbReference type="SAM" id="SignalP"/>
    </source>
</evidence>
<feature type="domain" description="Mannosyl-glycoprotein endo-beta-N-acetylglucosamidase-like" evidence="5">
    <location>
        <begin position="98"/>
        <end position="263"/>
    </location>
</feature>
<proteinExistence type="inferred from homology"/>
<dbReference type="InterPro" id="IPR002901">
    <property type="entry name" value="MGlyc_endo_b_GlcNAc-like_dom"/>
</dbReference>
<keyword evidence="2" id="KW-0378">Hydrolase</keyword>
<feature type="domain" description="MurNAc-LAA" evidence="6">
    <location>
        <begin position="1315"/>
        <end position="1455"/>
    </location>
</feature>
<comment type="caution">
    <text evidence="7">The sequence shown here is derived from an EMBL/GenBank/DDBJ whole genome shotgun (WGS) entry which is preliminary data.</text>
</comment>
<dbReference type="EMBL" id="JALRMR010000008">
    <property type="protein sequence ID" value="MDT1974308.1"/>
    <property type="molecule type" value="Genomic_DNA"/>
</dbReference>
<dbReference type="InterPro" id="IPR050695">
    <property type="entry name" value="N-acetylmuramoyl_amidase_3"/>
</dbReference>
<dbReference type="GO" id="GO:0030288">
    <property type="term" value="C:outer membrane-bounded periplasmic space"/>
    <property type="evidence" value="ECO:0007669"/>
    <property type="project" value="TreeGrafter"/>
</dbReference>
<feature type="signal peptide" evidence="4">
    <location>
        <begin position="1"/>
        <end position="29"/>
    </location>
</feature>
<feature type="compositionally biased region" description="Basic and acidic residues" evidence="3">
    <location>
        <begin position="52"/>
        <end position="64"/>
    </location>
</feature>
<dbReference type="SUPFAM" id="SSF53187">
    <property type="entry name" value="Zn-dependent exopeptidases"/>
    <property type="match status" value="1"/>
</dbReference>
<evidence type="ECO:0000256" key="2">
    <source>
        <dbReference type="ARBA" id="ARBA00022801"/>
    </source>
</evidence>
<dbReference type="CDD" id="cd02696">
    <property type="entry name" value="MurNAc-LAA"/>
    <property type="match status" value="1"/>
</dbReference>
<evidence type="ECO:0000313" key="7">
    <source>
        <dbReference type="EMBL" id="MDT1974308.1"/>
    </source>
</evidence>
<accession>A0AAW8RDM9</accession>
<dbReference type="SMART" id="SM00047">
    <property type="entry name" value="LYZ2"/>
    <property type="match status" value="1"/>
</dbReference>
<evidence type="ECO:0000259" key="6">
    <source>
        <dbReference type="SMART" id="SM00646"/>
    </source>
</evidence>
<protein>
    <submittedName>
        <fullName evidence="7">Ig-like domain-containing protein</fullName>
    </submittedName>
</protein>
<dbReference type="RefSeq" id="WP_311780480.1">
    <property type="nucleotide sequence ID" value="NZ_JALRMR010000008.1"/>
</dbReference>
<dbReference type="Gene3D" id="4.10.80.30">
    <property type="entry name" value="DNA polymerase, domain 6"/>
    <property type="match status" value="1"/>
</dbReference>
<dbReference type="PANTHER" id="PTHR30404:SF0">
    <property type="entry name" value="N-ACETYLMURAMOYL-L-ALANINE AMIDASE AMIC"/>
    <property type="match status" value="1"/>
</dbReference>
<dbReference type="GO" id="GO:0008745">
    <property type="term" value="F:N-acetylmuramoyl-L-alanine amidase activity"/>
    <property type="evidence" value="ECO:0007669"/>
    <property type="project" value="InterPro"/>
</dbReference>
<evidence type="ECO:0000259" key="5">
    <source>
        <dbReference type="SMART" id="SM00047"/>
    </source>
</evidence>
<comment type="similarity">
    <text evidence="1">Belongs to the glycosyl hydrolase 73 family.</text>
</comment>
<name>A0AAW8RDM9_CARDV</name>
<dbReference type="Pfam" id="PF17957">
    <property type="entry name" value="Big_7"/>
    <property type="match status" value="4"/>
</dbReference>
<feature type="compositionally biased region" description="Polar residues" evidence="3">
    <location>
        <begin position="40"/>
        <end position="51"/>
    </location>
</feature>
<gene>
    <name evidence="7" type="ORF">MX635_07900</name>
</gene>
<feature type="chain" id="PRO_5043903134" evidence="4">
    <location>
        <begin position="30"/>
        <end position="1461"/>
    </location>
</feature>
<dbReference type="Pfam" id="PF01520">
    <property type="entry name" value="Amidase_3"/>
    <property type="match status" value="1"/>
</dbReference>
<keyword evidence="4" id="KW-0732">Signal</keyword>
<reference evidence="7" key="1">
    <citation type="submission" date="2022-04" db="EMBL/GenBank/DDBJ databases">
        <title>Draft genome sequences of lactic acid bacteria (LAB) strains involved in meat spoilage.</title>
        <authorList>
            <person name="Palevich N."/>
        </authorList>
    </citation>
    <scope>NUCLEOTIDE SEQUENCE</scope>
    <source>
        <strain evidence="7">9-14</strain>
    </source>
</reference>
<feature type="compositionally biased region" description="Polar residues" evidence="3">
    <location>
        <begin position="65"/>
        <end position="76"/>
    </location>
</feature>
<dbReference type="Pfam" id="PF01832">
    <property type="entry name" value="Glucosaminidase"/>
    <property type="match status" value="1"/>
</dbReference>
<dbReference type="Gene3D" id="3.40.630.40">
    <property type="entry name" value="Zn-dependent exopeptidases"/>
    <property type="match status" value="1"/>
</dbReference>
<evidence type="ECO:0000256" key="1">
    <source>
        <dbReference type="ARBA" id="ARBA00010266"/>
    </source>
</evidence>
<dbReference type="SMART" id="SM00646">
    <property type="entry name" value="Ami_3"/>
    <property type="match status" value="1"/>
</dbReference>
<sequence>MKNKKITLSIVFVILMSVLFPSLSTVVYATETKVNDLTTEQSAGIDNNNSSKKIDNELSEKESLEPNTEEVQTNQSTEINKEALKSQDDLRNETMSDVMKKAASIPSFIEEISGAASNLANSNDLYSSVMIAQAILESKYGTSELGSSPVHNLFGIKGTYNGQYVMKDTLEVINGETVTVNAQFRKYPSYTESLQDYVNKLKLGPGSENGSSWSPNYYSGAWKSNTQSYKDATKFLTGKYASDLNYNTKLDSLIQTYQLTRFDNPGTAKIISNLETPEPDTIINEDKIFVKGWALSTDAVKDVSVSLNGKSIGTAEYGKNRPDVYNAYPQYNNQSAGYEYNINSENMVAGTNKLKVTVSTDSGQTSETTSTISVPNDLVVVDPNLPNILTVDTLTNGTILKDNMIIKGWGLSASQVKKVEMLVDGKAIGEAQLGIERLDVEHFNPQYKNKNSGYSYQLDLSQVSEGKHVFTVKMTTGNGQVVENKYNVEKPKVDILSSIDSPQRNESISGIYKIRGWAIASEKISTVKVAVDGKEMGVATYGLQRDDVYHAYPSFNQKNGGYEYQLDTSTLTGGNHELEVITTTISGKTSTYKITIKIPVLSNILTVDTLVNGTILKDGYIIKGWGLSQNGVKKVEMLVDGKAIGEAQLGIERLDVEHFYPQYKNKNSGYSYQLDLGKVSEGKHVFTVKMTTGDGKIIENKYNVEKPKVDILSSIDTPQRNETISGTYKITGWAIASEKVSTVKVAIDGKEMGVATYGLQREDVYHAYPSLNQKNGGYEYLLDTSKLTVGDHKLEVITTTASGKISTYQISIKIPGLTNILTVDTLTNGTILKDNMIIKGWGLSASQVKKVEMLVDGKAIGEAQLGIERLDVEHFYPQYKNKNSGYSYQLDIGKVSEGKHVFTVKMTTGNGQVVENKYNVEKPKVDILSSIDSPQRNESISGIYKIRGWAIANEKISTVKVAIDGKEMGVATYGLQRDDVYHAYPSFNQKNGGYEYQLDTSRLTGGDHKLEVITTTVSGKTATYRIDMKISILDYRSQLDTPKSGGYISKNQLIKGWVLNKSEVKSISASINDNFVGNATVKLSRPDVGNAYPEYNNANSGFELKLTNANLKAGLNTLKLKITFMDGSEKIISTTATYSENLLPITGSIDEPSANQANNSNDMLVRGWFLAEEGIDQVDVYVDNVYQGKANYGQLRTDVSNAYPQYKNANSGYNLSVSTKGLSAGKHTVKVIATSNVSGTKTYEQSFLRGGLAGRKVFVDPGHGGTDPGAVSGGVQEKDLNLSVSLKLQALLESKGAEVIMSRTGDQFIPLSTISSKANASNADIFVSVHTNSAVASASGIETYSYSGTSRSVGMFSLDLDKQNESLSEGGFSTFGIDRLTKSVKLSEFVQKSMINSTGAVDRGAKKQDFHVIRETNMPAILTEIGFVTNPSERAKLVSDWYQNQLATGIFNGVDNYFKTN</sequence>
<organism evidence="7 8">
    <name type="scientific">Carnobacterium divergens</name>
    <name type="common">Lactobacillus divergens</name>
    <dbReference type="NCBI Taxonomy" id="2748"/>
    <lineage>
        <taxon>Bacteria</taxon>
        <taxon>Bacillati</taxon>
        <taxon>Bacillota</taxon>
        <taxon>Bacilli</taxon>
        <taxon>Lactobacillales</taxon>
        <taxon>Carnobacteriaceae</taxon>
        <taxon>Carnobacterium</taxon>
    </lineage>
</organism>
<feature type="region of interest" description="Disordered" evidence="3">
    <location>
        <begin position="40"/>
        <end position="76"/>
    </location>
</feature>
<evidence type="ECO:0000256" key="3">
    <source>
        <dbReference type="SAM" id="MobiDB-lite"/>
    </source>
</evidence>
<evidence type="ECO:0000313" key="8">
    <source>
        <dbReference type="Proteomes" id="UP001249945"/>
    </source>
</evidence>